<dbReference type="InterPro" id="IPR020612">
    <property type="entry name" value="Methylthiotransferase_CS"/>
</dbReference>
<comment type="catalytic activity">
    <reaction evidence="13">
        <text>N(6)-dimethylallyladenosine(37) in tRNA + (sulfur carrier)-SH + AH2 + 2 S-adenosyl-L-methionine = 2-methylsulfanyl-N(6)-dimethylallyladenosine(37) in tRNA + (sulfur carrier)-H + 5'-deoxyadenosine + L-methionine + A + S-adenosyl-L-homocysteine + 2 H(+)</text>
        <dbReference type="Rhea" id="RHEA:37067"/>
        <dbReference type="Rhea" id="RHEA-COMP:10375"/>
        <dbReference type="Rhea" id="RHEA-COMP:10376"/>
        <dbReference type="Rhea" id="RHEA-COMP:14737"/>
        <dbReference type="Rhea" id="RHEA-COMP:14739"/>
        <dbReference type="ChEBI" id="CHEBI:13193"/>
        <dbReference type="ChEBI" id="CHEBI:15378"/>
        <dbReference type="ChEBI" id="CHEBI:17319"/>
        <dbReference type="ChEBI" id="CHEBI:17499"/>
        <dbReference type="ChEBI" id="CHEBI:29917"/>
        <dbReference type="ChEBI" id="CHEBI:57844"/>
        <dbReference type="ChEBI" id="CHEBI:57856"/>
        <dbReference type="ChEBI" id="CHEBI:59789"/>
        <dbReference type="ChEBI" id="CHEBI:64428"/>
        <dbReference type="ChEBI" id="CHEBI:74415"/>
        <dbReference type="ChEBI" id="CHEBI:74417"/>
        <dbReference type="EC" id="2.8.4.3"/>
    </reaction>
</comment>
<dbReference type="GO" id="GO:0035597">
    <property type="term" value="F:tRNA-2-methylthio-N(6)-dimethylallyladenosine(37) synthase activity"/>
    <property type="evidence" value="ECO:0007669"/>
    <property type="project" value="UniProtKB-EC"/>
</dbReference>
<dbReference type="FunFam" id="3.80.30.20:FF:000001">
    <property type="entry name" value="tRNA-2-methylthio-N(6)-dimethylallyladenosine synthase 2"/>
    <property type="match status" value="1"/>
</dbReference>
<gene>
    <name evidence="13" type="primary">miaB</name>
    <name evidence="17" type="ORF">Dthio_PD0590</name>
</gene>
<dbReference type="NCBIfam" id="TIGR01574">
    <property type="entry name" value="miaB-methiolase"/>
    <property type="match status" value="1"/>
</dbReference>
<evidence type="ECO:0000256" key="12">
    <source>
        <dbReference type="ARBA" id="ARBA00081141"/>
    </source>
</evidence>
<dbReference type="GO" id="GO:0051539">
    <property type="term" value="F:4 iron, 4 sulfur cluster binding"/>
    <property type="evidence" value="ECO:0007669"/>
    <property type="project" value="UniProtKB-UniRule"/>
</dbReference>
<evidence type="ECO:0000313" key="17">
    <source>
        <dbReference type="EMBL" id="EFI33264.1"/>
    </source>
</evidence>
<dbReference type="PANTHER" id="PTHR43020:SF2">
    <property type="entry name" value="MITOCHONDRIAL TRNA METHYLTHIOTRANSFERASE CDK5RAP1"/>
    <property type="match status" value="1"/>
</dbReference>
<dbReference type="PANTHER" id="PTHR43020">
    <property type="entry name" value="CDK5 REGULATORY SUBUNIT-ASSOCIATED PROTEIN 1"/>
    <property type="match status" value="1"/>
</dbReference>
<keyword evidence="6 13" id="KW-0479">Metal-binding</keyword>
<evidence type="ECO:0000256" key="3">
    <source>
        <dbReference type="ARBA" id="ARBA00022490"/>
    </source>
</evidence>
<dbReference type="GO" id="GO:0005829">
    <property type="term" value="C:cytosol"/>
    <property type="evidence" value="ECO:0007669"/>
    <property type="project" value="TreeGrafter"/>
</dbReference>
<comment type="subcellular location">
    <subcellularLocation>
        <location evidence="13">Cytoplasm</location>
    </subcellularLocation>
</comment>
<dbReference type="NCBIfam" id="TIGR00089">
    <property type="entry name" value="MiaB/RimO family radical SAM methylthiotransferase"/>
    <property type="match status" value="1"/>
</dbReference>
<dbReference type="InterPro" id="IPR007197">
    <property type="entry name" value="rSAM"/>
</dbReference>
<dbReference type="SFLD" id="SFLDG01082">
    <property type="entry name" value="B12-binding_domain_containing"/>
    <property type="match status" value="1"/>
</dbReference>
<reference evidence="17" key="1">
    <citation type="submission" date="2010-05" db="EMBL/GenBank/DDBJ databases">
        <title>The draft genome of Desulfonatronospira thiodismutans ASO3-1.</title>
        <authorList>
            <consortium name="US DOE Joint Genome Institute (JGI-PGF)"/>
            <person name="Lucas S."/>
            <person name="Copeland A."/>
            <person name="Lapidus A."/>
            <person name="Cheng J.-F."/>
            <person name="Bruce D."/>
            <person name="Goodwin L."/>
            <person name="Pitluck S."/>
            <person name="Chertkov O."/>
            <person name="Brettin T."/>
            <person name="Detter J.C."/>
            <person name="Han C."/>
            <person name="Land M.L."/>
            <person name="Hauser L."/>
            <person name="Kyrpides N."/>
            <person name="Mikhailova N."/>
            <person name="Muyzer G."/>
            <person name="Woyke T."/>
        </authorList>
    </citation>
    <scope>NUCLEOTIDE SEQUENCE [LARGE SCALE GENOMIC DNA]</scope>
    <source>
        <strain evidence="17">ASO3-1</strain>
    </source>
</reference>
<keyword evidence="7 13" id="KW-0408">Iron</keyword>
<keyword evidence="3 13" id="KW-0963">Cytoplasm</keyword>
<dbReference type="SFLD" id="SFLDF00273">
    <property type="entry name" value="(dimethylallyl)adenosine_tRNA"/>
    <property type="match status" value="1"/>
</dbReference>
<keyword evidence="2 13" id="KW-0004">4Fe-4S</keyword>
<feature type="domain" description="Radical SAM core" evidence="16">
    <location>
        <begin position="141"/>
        <end position="372"/>
    </location>
</feature>
<dbReference type="EMBL" id="ACJN02000003">
    <property type="protein sequence ID" value="EFI33264.1"/>
    <property type="molecule type" value="Genomic_DNA"/>
</dbReference>
<keyword evidence="4 13" id="KW-0808">Transferase</keyword>
<evidence type="ECO:0000259" key="15">
    <source>
        <dbReference type="PROSITE" id="PS51449"/>
    </source>
</evidence>
<dbReference type="InterPro" id="IPR006638">
    <property type="entry name" value="Elp3/MiaA/NifB-like_rSAM"/>
</dbReference>
<dbReference type="InterPro" id="IPR005839">
    <property type="entry name" value="Methylthiotransferase"/>
</dbReference>
<dbReference type="RefSeq" id="WP_008870622.1">
    <property type="nucleotide sequence ID" value="NZ_ACJN02000003.1"/>
</dbReference>
<feature type="binding site" evidence="13">
    <location>
        <position position="80"/>
    </location>
    <ligand>
        <name>[4Fe-4S] cluster</name>
        <dbReference type="ChEBI" id="CHEBI:49883"/>
        <label>1</label>
    </ligand>
</feature>
<evidence type="ECO:0000256" key="4">
    <source>
        <dbReference type="ARBA" id="ARBA00022679"/>
    </source>
</evidence>
<dbReference type="Proteomes" id="UP000005496">
    <property type="component" value="Unassembled WGS sequence"/>
</dbReference>
<sequence>MNYYIFTFGCQMNVSDSLWLDQALQALGLKPCSREEEADIFLINTCSVREKPEQKIYSLLGRLYEYTREKPHVFAGVGGCVAQQVGRRFLERFSFVRLVFGTDGLVMVPEAIKRLLKDRHLKTSLLDFQDHYPERKGYQPEKAPVQAFVNIMQGCDNFCAYCIVPYTRGRQKSRSSREILQECAGLVARGCREITLLGQNVNSFGQDKEGRDIPFSELLRSVAALPGLERLRFTTSHPKDIDEEVIQAFGELPALCPHLHLPLQSGSDQVLSSMGRKYNSDDYLRIVEKLRSSCPDISLTTDLIVGFPGETDADFEDTMDIVKKVGFDSSFSFKYSDRPGVRAADMQPKIDDETKTERLARLQQLQSELTRDRLAGRVGRQELVLVEGRSKKQGPPDTVSWTGRDPGGRLVHVHLPVERDCTGEVLRVTIVRAHKHSLSGEVI</sequence>
<dbReference type="Gene3D" id="3.80.30.20">
    <property type="entry name" value="tm_1862 like domain"/>
    <property type="match status" value="1"/>
</dbReference>
<dbReference type="InterPro" id="IPR058240">
    <property type="entry name" value="rSAM_sf"/>
</dbReference>
<evidence type="ECO:0000256" key="9">
    <source>
        <dbReference type="ARBA" id="ARBA00033765"/>
    </source>
</evidence>
<dbReference type="HAMAP" id="MF_01864">
    <property type="entry name" value="tRNA_metthiotr_MiaB"/>
    <property type="match status" value="1"/>
</dbReference>
<dbReference type="OrthoDB" id="9805215at2"/>
<dbReference type="SUPFAM" id="SSF102114">
    <property type="entry name" value="Radical SAM enzymes"/>
    <property type="match status" value="1"/>
</dbReference>
<dbReference type="InterPro" id="IPR023404">
    <property type="entry name" value="rSAM_horseshoe"/>
</dbReference>
<dbReference type="eggNOG" id="COG0621">
    <property type="taxonomic scope" value="Bacteria"/>
</dbReference>
<feature type="binding site" evidence="13">
    <location>
        <position position="162"/>
    </location>
    <ligand>
        <name>[4Fe-4S] cluster</name>
        <dbReference type="ChEBI" id="CHEBI:49883"/>
        <label>2</label>
        <note>4Fe-4S-S-AdoMet</note>
    </ligand>
</feature>
<evidence type="ECO:0000256" key="11">
    <source>
        <dbReference type="ARBA" id="ARBA00080698"/>
    </source>
</evidence>
<dbReference type="CDD" id="cd01335">
    <property type="entry name" value="Radical_SAM"/>
    <property type="match status" value="1"/>
</dbReference>
<evidence type="ECO:0000256" key="1">
    <source>
        <dbReference type="ARBA" id="ARBA00003234"/>
    </source>
</evidence>
<proteinExistence type="inferred from homology"/>
<feature type="binding site" evidence="13">
    <location>
        <position position="46"/>
    </location>
    <ligand>
        <name>[4Fe-4S] cluster</name>
        <dbReference type="ChEBI" id="CHEBI:49883"/>
        <label>1</label>
    </ligand>
</feature>
<dbReference type="AlphaFoldDB" id="D6SRE8"/>
<comment type="caution">
    <text evidence="17">The sequence shown here is derived from an EMBL/GenBank/DDBJ whole genome shotgun (WGS) entry which is preliminary data.</text>
</comment>
<dbReference type="InterPro" id="IPR002792">
    <property type="entry name" value="TRAM_dom"/>
</dbReference>
<protein>
    <recommendedName>
        <fullName evidence="10 13">tRNA-2-methylthio-N(6)-dimethylallyladenosine synthase</fullName>
        <ecNumber evidence="9 13">2.8.4.3</ecNumber>
    </recommendedName>
    <alternativeName>
        <fullName evidence="12 13">(Dimethylallyl)adenosine tRNA methylthiotransferase MiaB</fullName>
    </alternativeName>
    <alternativeName>
        <fullName evidence="11 13">tRNA-i(6)A37 methylthiotransferase</fullName>
    </alternativeName>
</protein>
<dbReference type="Pfam" id="PF04055">
    <property type="entry name" value="Radical_SAM"/>
    <property type="match status" value="1"/>
</dbReference>
<evidence type="ECO:0000256" key="8">
    <source>
        <dbReference type="ARBA" id="ARBA00023014"/>
    </source>
</evidence>
<dbReference type="PROSITE" id="PS01278">
    <property type="entry name" value="MTTASE_RADICAL"/>
    <property type="match status" value="1"/>
</dbReference>
<dbReference type="SFLD" id="SFLDS00029">
    <property type="entry name" value="Radical_SAM"/>
    <property type="match status" value="1"/>
</dbReference>
<evidence type="ECO:0000256" key="13">
    <source>
        <dbReference type="HAMAP-Rule" id="MF_01864"/>
    </source>
</evidence>
<evidence type="ECO:0000256" key="5">
    <source>
        <dbReference type="ARBA" id="ARBA00022691"/>
    </source>
</evidence>
<comment type="similarity">
    <text evidence="13">Belongs to the methylthiotransferase family. MiaB subfamily.</text>
</comment>
<dbReference type="SFLD" id="SFLDG01061">
    <property type="entry name" value="methylthiotransferase"/>
    <property type="match status" value="1"/>
</dbReference>
<dbReference type="GO" id="GO:0046872">
    <property type="term" value="F:metal ion binding"/>
    <property type="evidence" value="ECO:0007669"/>
    <property type="project" value="UniProtKB-KW"/>
</dbReference>
<name>D6SRE8_9BACT</name>
<comment type="cofactor">
    <cofactor evidence="13">
        <name>[4Fe-4S] cluster</name>
        <dbReference type="ChEBI" id="CHEBI:49883"/>
    </cofactor>
    <text evidence="13">Binds 2 [4Fe-4S] clusters. One cluster is coordinated with 3 cysteines and an exchangeable S-adenosyl-L-methionine.</text>
</comment>
<comment type="subunit">
    <text evidence="13">Monomer.</text>
</comment>
<evidence type="ECO:0000259" key="16">
    <source>
        <dbReference type="PROSITE" id="PS51918"/>
    </source>
</evidence>
<evidence type="ECO:0000256" key="7">
    <source>
        <dbReference type="ARBA" id="ARBA00023004"/>
    </source>
</evidence>
<dbReference type="Gene3D" id="3.40.50.12160">
    <property type="entry name" value="Methylthiotransferase, N-terminal domain"/>
    <property type="match status" value="1"/>
</dbReference>
<dbReference type="InterPro" id="IPR006463">
    <property type="entry name" value="MiaB_methiolase"/>
</dbReference>
<evidence type="ECO:0000313" key="18">
    <source>
        <dbReference type="Proteomes" id="UP000005496"/>
    </source>
</evidence>
<keyword evidence="13" id="KW-0819">tRNA processing</keyword>
<keyword evidence="8 13" id="KW-0411">Iron-sulfur</keyword>
<comment type="function">
    <text evidence="1 13">Catalyzes the methylthiolation of N6-(dimethylallyl)adenosine (i(6)A), leading to the formation of 2-methylthio-N6-(dimethylallyl)adenosine (ms(2)i(6)A) at position 37 in tRNAs that read codons beginning with uridine.</text>
</comment>
<dbReference type="FunFam" id="3.40.50.12160:FF:000003">
    <property type="entry name" value="CDK5 regulatory subunit-associated protein 1"/>
    <property type="match status" value="1"/>
</dbReference>
<evidence type="ECO:0000256" key="6">
    <source>
        <dbReference type="ARBA" id="ARBA00022723"/>
    </source>
</evidence>
<dbReference type="PROSITE" id="PS51449">
    <property type="entry name" value="MTTASE_N"/>
    <property type="match status" value="1"/>
</dbReference>
<dbReference type="Pfam" id="PF00919">
    <property type="entry name" value="UPF0004"/>
    <property type="match status" value="1"/>
</dbReference>
<dbReference type="InterPro" id="IPR038135">
    <property type="entry name" value="Methylthiotransferase_N_sf"/>
</dbReference>
<accession>D6SRE8</accession>
<organism evidence="17 18">
    <name type="scientific">Desulfonatronospira thiodismutans ASO3-1</name>
    <dbReference type="NCBI Taxonomy" id="555779"/>
    <lineage>
        <taxon>Bacteria</taxon>
        <taxon>Pseudomonadati</taxon>
        <taxon>Thermodesulfobacteriota</taxon>
        <taxon>Desulfovibrionia</taxon>
        <taxon>Desulfovibrionales</taxon>
        <taxon>Desulfonatronovibrionaceae</taxon>
        <taxon>Desulfonatronospira</taxon>
    </lineage>
</organism>
<dbReference type="InterPro" id="IPR013848">
    <property type="entry name" value="Methylthiotransferase_N"/>
</dbReference>
<feature type="binding site" evidence="13">
    <location>
        <position position="10"/>
    </location>
    <ligand>
        <name>[4Fe-4S] cluster</name>
        <dbReference type="ChEBI" id="CHEBI:49883"/>
        <label>1</label>
    </ligand>
</feature>
<feature type="domain" description="MTTase N-terminal" evidence="15">
    <location>
        <begin position="1"/>
        <end position="117"/>
    </location>
</feature>
<dbReference type="PROSITE" id="PS50926">
    <property type="entry name" value="TRAM"/>
    <property type="match status" value="1"/>
</dbReference>
<evidence type="ECO:0000256" key="2">
    <source>
        <dbReference type="ARBA" id="ARBA00022485"/>
    </source>
</evidence>
<evidence type="ECO:0000256" key="10">
    <source>
        <dbReference type="ARBA" id="ARBA00068570"/>
    </source>
</evidence>
<keyword evidence="18" id="KW-1185">Reference proteome</keyword>
<dbReference type="EC" id="2.8.4.3" evidence="9 13"/>
<feature type="binding site" evidence="13">
    <location>
        <position position="155"/>
    </location>
    <ligand>
        <name>[4Fe-4S] cluster</name>
        <dbReference type="ChEBI" id="CHEBI:49883"/>
        <label>2</label>
        <note>4Fe-4S-S-AdoMet</note>
    </ligand>
</feature>
<dbReference type="SMART" id="SM00729">
    <property type="entry name" value="Elp3"/>
    <property type="match status" value="1"/>
</dbReference>
<keyword evidence="5 13" id="KW-0949">S-adenosyl-L-methionine</keyword>
<dbReference type="PROSITE" id="PS51918">
    <property type="entry name" value="RADICAL_SAM"/>
    <property type="match status" value="1"/>
</dbReference>
<evidence type="ECO:0000259" key="14">
    <source>
        <dbReference type="PROSITE" id="PS50926"/>
    </source>
</evidence>
<feature type="domain" description="TRAM" evidence="14">
    <location>
        <begin position="375"/>
        <end position="443"/>
    </location>
</feature>
<feature type="binding site" evidence="13">
    <location>
        <position position="159"/>
    </location>
    <ligand>
        <name>[4Fe-4S] cluster</name>
        <dbReference type="ChEBI" id="CHEBI:49883"/>
        <label>2</label>
        <note>4Fe-4S-S-AdoMet</note>
    </ligand>
</feature>